<feature type="transmembrane region" description="Helical" evidence="2">
    <location>
        <begin position="52"/>
        <end position="76"/>
    </location>
</feature>
<organism evidence="3 4">
    <name type="scientific">Hyaloscypha bicolor E</name>
    <dbReference type="NCBI Taxonomy" id="1095630"/>
    <lineage>
        <taxon>Eukaryota</taxon>
        <taxon>Fungi</taxon>
        <taxon>Dikarya</taxon>
        <taxon>Ascomycota</taxon>
        <taxon>Pezizomycotina</taxon>
        <taxon>Leotiomycetes</taxon>
        <taxon>Helotiales</taxon>
        <taxon>Hyaloscyphaceae</taxon>
        <taxon>Hyaloscypha</taxon>
        <taxon>Hyaloscypha bicolor</taxon>
    </lineage>
</organism>
<gene>
    <name evidence="3" type="ORF">K444DRAFT_581098</name>
</gene>
<feature type="transmembrane region" description="Helical" evidence="2">
    <location>
        <begin position="138"/>
        <end position="158"/>
    </location>
</feature>
<dbReference type="EMBL" id="KZ613745">
    <property type="protein sequence ID" value="PMD66264.1"/>
    <property type="molecule type" value="Genomic_DNA"/>
</dbReference>
<dbReference type="RefSeq" id="XP_024743168.1">
    <property type="nucleotide sequence ID" value="XM_024877730.1"/>
</dbReference>
<name>A0A2J6TTC2_9HELO</name>
<feature type="transmembrane region" description="Helical" evidence="2">
    <location>
        <begin position="26"/>
        <end position="46"/>
    </location>
</feature>
<feature type="transmembrane region" description="Helical" evidence="2">
    <location>
        <begin position="88"/>
        <end position="107"/>
    </location>
</feature>
<dbReference type="Proteomes" id="UP000235371">
    <property type="component" value="Unassembled WGS sequence"/>
</dbReference>
<sequence length="251" mass="28009">MVLKRNVRGGVPSPYPRFLFHGLRSAQLIAAVIVSGIIAYFIYYLRMENIPIPWTFIVLFAVSLATIIALTVTICLYNFTYLAPSFNIVLNGSTSILWAMGFGMLTWSVRNSHVLARQCTGKEFGGEAEASVCRDYKALWAMALCGTVSTFAALALDIHTQQKTTKRGVYAMPEDDKQAQKLATELKSIPSMRVRTQGYDIPREQGPVVTGSGPTWQLPEEDIAYHNRYGAEEETHGPVYTDEPNNRLLQH</sequence>
<keyword evidence="2" id="KW-0812">Transmembrane</keyword>
<evidence type="ECO:0000256" key="2">
    <source>
        <dbReference type="SAM" id="Phobius"/>
    </source>
</evidence>
<dbReference type="GeneID" id="36585807"/>
<keyword evidence="2" id="KW-0472">Membrane</keyword>
<evidence type="ECO:0000313" key="4">
    <source>
        <dbReference type="Proteomes" id="UP000235371"/>
    </source>
</evidence>
<proteinExistence type="predicted"/>
<reference evidence="3 4" key="1">
    <citation type="submission" date="2016-04" db="EMBL/GenBank/DDBJ databases">
        <title>A degradative enzymes factory behind the ericoid mycorrhizal symbiosis.</title>
        <authorList>
            <consortium name="DOE Joint Genome Institute"/>
            <person name="Martino E."/>
            <person name="Morin E."/>
            <person name="Grelet G."/>
            <person name="Kuo A."/>
            <person name="Kohler A."/>
            <person name="Daghino S."/>
            <person name="Barry K."/>
            <person name="Choi C."/>
            <person name="Cichocki N."/>
            <person name="Clum A."/>
            <person name="Copeland A."/>
            <person name="Hainaut M."/>
            <person name="Haridas S."/>
            <person name="Labutti K."/>
            <person name="Lindquist E."/>
            <person name="Lipzen A."/>
            <person name="Khouja H.-R."/>
            <person name="Murat C."/>
            <person name="Ohm R."/>
            <person name="Olson A."/>
            <person name="Spatafora J."/>
            <person name="Veneault-Fourrey C."/>
            <person name="Henrissat B."/>
            <person name="Grigoriev I."/>
            <person name="Martin F."/>
            <person name="Perotto S."/>
        </authorList>
    </citation>
    <scope>NUCLEOTIDE SEQUENCE [LARGE SCALE GENOMIC DNA]</scope>
    <source>
        <strain evidence="3 4">E</strain>
    </source>
</reference>
<feature type="region of interest" description="Disordered" evidence="1">
    <location>
        <begin position="232"/>
        <end position="251"/>
    </location>
</feature>
<evidence type="ECO:0008006" key="5">
    <source>
        <dbReference type="Google" id="ProtNLM"/>
    </source>
</evidence>
<dbReference type="InParanoid" id="A0A2J6TTC2"/>
<evidence type="ECO:0000256" key="1">
    <source>
        <dbReference type="SAM" id="MobiDB-lite"/>
    </source>
</evidence>
<protein>
    <recommendedName>
        <fullName evidence="5">MARVEL domain-containing protein</fullName>
    </recommendedName>
</protein>
<keyword evidence="2" id="KW-1133">Transmembrane helix</keyword>
<keyword evidence="4" id="KW-1185">Reference proteome</keyword>
<dbReference type="AlphaFoldDB" id="A0A2J6TTC2"/>
<dbReference type="OrthoDB" id="5344006at2759"/>
<accession>A0A2J6TTC2</accession>
<evidence type="ECO:0000313" key="3">
    <source>
        <dbReference type="EMBL" id="PMD66264.1"/>
    </source>
</evidence>